<name>A0ABQ1Q0P0_9BACI</name>
<evidence type="ECO:0000313" key="4">
    <source>
        <dbReference type="Proteomes" id="UP000642571"/>
    </source>
</evidence>
<dbReference type="Pfam" id="PF12102">
    <property type="entry name" value="MrcB_N"/>
    <property type="match status" value="1"/>
</dbReference>
<dbReference type="InterPro" id="IPR021961">
    <property type="entry name" value="McrB_DNA-bd"/>
</dbReference>
<dbReference type="InterPro" id="IPR052934">
    <property type="entry name" value="Methyl-DNA_Rec/Restrict_Enz"/>
</dbReference>
<dbReference type="RefSeq" id="WP_188652393.1">
    <property type="nucleotide sequence ID" value="NZ_BMIN01000005.1"/>
</dbReference>
<dbReference type="Gene3D" id="3.40.50.300">
    <property type="entry name" value="P-loop containing nucleotide triphosphate hydrolases"/>
    <property type="match status" value="1"/>
</dbReference>
<feature type="domain" description="Type IV methyl-directed restriction enzyme EcoKMcrB subunit DNA-binding" evidence="2">
    <location>
        <begin position="19"/>
        <end position="195"/>
    </location>
</feature>
<dbReference type="PANTHER" id="PTHR37291">
    <property type="entry name" value="5-METHYLCYTOSINE-SPECIFIC RESTRICTION ENZYME B"/>
    <property type="match status" value="1"/>
</dbReference>
<gene>
    <name evidence="3" type="ORF">GCM10011389_14920</name>
</gene>
<reference evidence="4" key="1">
    <citation type="journal article" date="2019" name="Int. J. Syst. Evol. Microbiol.">
        <title>The Global Catalogue of Microorganisms (GCM) 10K type strain sequencing project: providing services to taxonomists for standard genome sequencing and annotation.</title>
        <authorList>
            <consortium name="The Broad Institute Genomics Platform"/>
            <consortium name="The Broad Institute Genome Sequencing Center for Infectious Disease"/>
            <person name="Wu L."/>
            <person name="Ma J."/>
        </authorList>
    </citation>
    <scope>NUCLEOTIDE SEQUENCE [LARGE SCALE GENOMIC DNA]</scope>
    <source>
        <strain evidence="4">CGMCC 1.15353</strain>
    </source>
</reference>
<feature type="domain" description="ATPase dynein-related AAA" evidence="1">
    <location>
        <begin position="251"/>
        <end position="402"/>
    </location>
</feature>
<accession>A0ABQ1Q0P0</accession>
<protein>
    <recommendedName>
        <fullName evidence="5">DUF3578 domain-containing protein</fullName>
    </recommendedName>
</protein>
<comment type="caution">
    <text evidence="3">The sequence shown here is derived from an EMBL/GenBank/DDBJ whole genome shotgun (WGS) entry which is preliminary data.</text>
</comment>
<dbReference type="InterPro" id="IPR027417">
    <property type="entry name" value="P-loop_NTPase"/>
</dbReference>
<keyword evidence="4" id="KW-1185">Reference proteome</keyword>
<dbReference type="Gene3D" id="3.30.920.90">
    <property type="match status" value="1"/>
</dbReference>
<dbReference type="SUPFAM" id="SSF52540">
    <property type="entry name" value="P-loop containing nucleoside triphosphate hydrolases"/>
    <property type="match status" value="1"/>
</dbReference>
<dbReference type="PANTHER" id="PTHR37291:SF1">
    <property type="entry name" value="TYPE IV METHYL-DIRECTED RESTRICTION ENZYME ECOKMCRB SUBUNIT"/>
    <property type="match status" value="1"/>
</dbReference>
<dbReference type="Pfam" id="PF07728">
    <property type="entry name" value="AAA_5"/>
    <property type="match status" value="1"/>
</dbReference>
<evidence type="ECO:0000259" key="2">
    <source>
        <dbReference type="Pfam" id="PF12102"/>
    </source>
</evidence>
<dbReference type="EMBL" id="BMIN01000005">
    <property type="protein sequence ID" value="GGD08363.1"/>
    <property type="molecule type" value="Genomic_DNA"/>
</dbReference>
<evidence type="ECO:0008006" key="5">
    <source>
        <dbReference type="Google" id="ProtNLM"/>
    </source>
</evidence>
<dbReference type="InterPro" id="IPR011704">
    <property type="entry name" value="ATPase_dyneun-rel_AAA"/>
</dbReference>
<organism evidence="3 4">
    <name type="scientific">Pontibacillus salipaludis</name>
    <dbReference type="NCBI Taxonomy" id="1697394"/>
    <lineage>
        <taxon>Bacteria</taxon>
        <taxon>Bacillati</taxon>
        <taxon>Bacillota</taxon>
        <taxon>Bacilli</taxon>
        <taxon>Bacillales</taxon>
        <taxon>Bacillaceae</taxon>
        <taxon>Pontibacillus</taxon>
    </lineage>
</organism>
<dbReference type="Proteomes" id="UP000642571">
    <property type="component" value="Unassembled WGS sequence"/>
</dbReference>
<evidence type="ECO:0000313" key="3">
    <source>
        <dbReference type="EMBL" id="GGD08363.1"/>
    </source>
</evidence>
<sequence length="578" mass="66668">MDVNINDINEGHIGALLAKITNEYLLEKQSPFKENQLGQYVRAQAPRILKSLPFIDESFTVKGSVGQGNWAQVPWIAILHTNVTTSTQRGYYLGYLFSEDMKRVYLTFAQGITETSKKEMERIKHGIRDITVVEDYNTSTPIQRASDIDLGQSSKGKGYQESTALYIKYDRDHLPDEEALEEDLRAMVEIYKRFVSINQPNIKENQSEELDEWSNEKIVEHIHSYIQGKGFFYKLDDIKNLFLSLRTKPFVILSGISGTGKTKIMELFAESVGATDENGRFRLVPVRPDWSDGSDLLGYTDIKGEFQKGPLLTVIEEASQDPSQPYFVVLDEMNLARVEYYFSDFLSVIESRKWHDGEVVSASIMDETQIGRKVTIPSNLYIVGTVNMDETTHPFSKKVLDRANTIECNDVHLDWFFFLEEEEVSHQPLALPNHRLTSKYLRLKDAYSTHKDLIQNVTTELVKLNQLLEPIQAHVGYRVRDEICFYVIYSRSLFSLEEALDYQFYQKILPRLTASHGQSFQVLKNLFTYFTNQQYNEDLTTERVHEMIKTARFPRSAEKVHDMLVRGDLDGFTSFWSS</sequence>
<evidence type="ECO:0000259" key="1">
    <source>
        <dbReference type="Pfam" id="PF07728"/>
    </source>
</evidence>
<proteinExistence type="predicted"/>